<dbReference type="Proteomes" id="UP000239576">
    <property type="component" value="Unassembled WGS sequence"/>
</dbReference>
<dbReference type="EMBL" id="PVWK01000004">
    <property type="protein sequence ID" value="PSB35709.1"/>
    <property type="molecule type" value="Genomic_DNA"/>
</dbReference>
<reference evidence="2" key="1">
    <citation type="submission" date="2018-02" db="EMBL/GenBank/DDBJ databases">
        <authorList>
            <person name="Moore K."/>
            <person name="Momper L."/>
        </authorList>
    </citation>
    <scope>NUCLEOTIDE SEQUENCE [LARGE SCALE GENOMIC DNA]</scope>
    <source>
        <strain evidence="2">ULC18</strain>
    </source>
</reference>
<protein>
    <recommendedName>
        <fullName evidence="3">Sarcosine oxidase subunit gamma</fullName>
    </recommendedName>
</protein>
<proteinExistence type="predicted"/>
<accession>A0A2T1ESK6</accession>
<name>A0A2T1ESK6_9CYAN</name>
<reference evidence="1 2" key="2">
    <citation type="submission" date="2018-03" db="EMBL/GenBank/DDBJ databases">
        <title>The ancient ancestry and fast evolution of plastids.</title>
        <authorList>
            <person name="Moore K.R."/>
            <person name="Magnabosco C."/>
            <person name="Momper L."/>
            <person name="Gold D.A."/>
            <person name="Bosak T."/>
            <person name="Fournier G.P."/>
        </authorList>
    </citation>
    <scope>NUCLEOTIDE SEQUENCE [LARGE SCALE GENOMIC DNA]</scope>
    <source>
        <strain evidence="1 2">ULC18</strain>
    </source>
</reference>
<sequence>MQLPAPISATAFISLADSQLWDFAGVDGLPLAKALVGARADRLAPFQSLETTIDGQPCSLLRLCEGNFRVRVWGEEEAFAATLQSLQFGLRVWVKQCEWMEAIALPESVGLMHLSNVAIPKPPHRLEGMVGDRALPARIDGFSVLLWRHVVGGQPAFELQTATKHLATIQATFTSCCSDSNSLFSASK</sequence>
<gene>
    <name evidence="1" type="ORF">C7B82_00360</name>
</gene>
<evidence type="ECO:0000313" key="2">
    <source>
        <dbReference type="Proteomes" id="UP000239576"/>
    </source>
</evidence>
<keyword evidence="2" id="KW-1185">Reference proteome</keyword>
<evidence type="ECO:0000313" key="1">
    <source>
        <dbReference type="EMBL" id="PSB35709.1"/>
    </source>
</evidence>
<evidence type="ECO:0008006" key="3">
    <source>
        <dbReference type="Google" id="ProtNLM"/>
    </source>
</evidence>
<comment type="caution">
    <text evidence="1">The sequence shown here is derived from an EMBL/GenBank/DDBJ whole genome shotgun (WGS) entry which is preliminary data.</text>
</comment>
<dbReference type="AlphaFoldDB" id="A0A2T1ESK6"/>
<organism evidence="1 2">
    <name type="scientific">Stenomitos frigidus ULC18</name>
    <dbReference type="NCBI Taxonomy" id="2107698"/>
    <lineage>
        <taxon>Bacteria</taxon>
        <taxon>Bacillati</taxon>
        <taxon>Cyanobacteriota</taxon>
        <taxon>Cyanophyceae</taxon>
        <taxon>Leptolyngbyales</taxon>
        <taxon>Leptolyngbyaceae</taxon>
        <taxon>Stenomitos</taxon>
    </lineage>
</organism>